<keyword evidence="9" id="KW-0406">Ion transport</keyword>
<dbReference type="GO" id="GO:0005267">
    <property type="term" value="F:potassium channel activity"/>
    <property type="evidence" value="ECO:0007669"/>
    <property type="project" value="UniProtKB-KW"/>
</dbReference>
<evidence type="ECO:0000256" key="5">
    <source>
        <dbReference type="ARBA" id="ARBA00022692"/>
    </source>
</evidence>
<keyword evidence="3" id="KW-0813">Transport</keyword>
<sequence length="197" mass="22990">MNKTRVEAFSDAVIAIIMTIMILEIKTPQVGVLAGLIENIPYFLSFIVSFIFICIAWYNHHYIMSVTHWFSKKAFWANNFWLFSMAFIPVATAWVSEFWWMRAPVYFYLVVYTIWDFAYFLLTRIIYEDNVVKDPQGAAKLRKSKSYSKATKIIHLCLFAIGYIGIYFYPPIGIGVILSEAVIWYLNVPKEGDRLEC</sequence>
<feature type="transmembrane region" description="Helical" evidence="13">
    <location>
        <begin position="80"/>
        <end position="100"/>
    </location>
</feature>
<dbReference type="RefSeq" id="WP_002371759.1">
    <property type="nucleotide sequence ID" value="NZ_GL454434.1"/>
</dbReference>
<evidence type="ECO:0000256" key="4">
    <source>
        <dbReference type="ARBA" id="ARBA00022538"/>
    </source>
</evidence>
<evidence type="ECO:0000256" key="10">
    <source>
        <dbReference type="ARBA" id="ARBA00023136"/>
    </source>
</evidence>
<protein>
    <recommendedName>
        <fullName evidence="16">Integral membrane protein</fullName>
    </recommendedName>
</protein>
<gene>
    <name evidence="14" type="ORF">HMPREF9498_01194</name>
</gene>
<reference evidence="14 15" key="1">
    <citation type="submission" date="2010-07" db="EMBL/GenBank/DDBJ databases">
        <authorList>
            <person name="Sid Ahmed O."/>
        </authorList>
    </citation>
    <scope>NUCLEOTIDE SEQUENCE [LARGE SCALE GENOMIC DNA]</scope>
    <source>
        <strain evidence="14 15">TX4248</strain>
    </source>
</reference>
<accession>A0A125W751</accession>
<evidence type="ECO:0000256" key="3">
    <source>
        <dbReference type="ARBA" id="ARBA00022448"/>
    </source>
</evidence>
<dbReference type="AlphaFoldDB" id="A0A125W751"/>
<dbReference type="GO" id="GO:0016020">
    <property type="term" value="C:membrane"/>
    <property type="evidence" value="ECO:0007669"/>
    <property type="project" value="UniProtKB-SubCell"/>
</dbReference>
<name>A0A125W751_ENTFL</name>
<keyword evidence="11" id="KW-0407">Ion channel</keyword>
<evidence type="ECO:0000256" key="2">
    <source>
        <dbReference type="ARBA" id="ARBA00006920"/>
    </source>
</evidence>
<dbReference type="HOGENOM" id="CLU_090238_1_0_9"/>
<keyword evidence="8 13" id="KW-1133">Transmembrane helix</keyword>
<dbReference type="EMBL" id="AEBR01000031">
    <property type="protein sequence ID" value="EFM83189.1"/>
    <property type="molecule type" value="Genomic_DNA"/>
</dbReference>
<dbReference type="Proteomes" id="UP000004846">
    <property type="component" value="Unassembled WGS sequence"/>
</dbReference>
<evidence type="ECO:0000256" key="7">
    <source>
        <dbReference type="ARBA" id="ARBA00022958"/>
    </source>
</evidence>
<dbReference type="InterPro" id="IPR010617">
    <property type="entry name" value="TMEM175-like"/>
</dbReference>
<evidence type="ECO:0000313" key="15">
    <source>
        <dbReference type="Proteomes" id="UP000004846"/>
    </source>
</evidence>
<feature type="transmembrane region" description="Helical" evidence="13">
    <location>
        <begin position="40"/>
        <end position="59"/>
    </location>
</feature>
<evidence type="ECO:0000256" key="8">
    <source>
        <dbReference type="ARBA" id="ARBA00022989"/>
    </source>
</evidence>
<evidence type="ECO:0000256" key="12">
    <source>
        <dbReference type="ARBA" id="ARBA00034430"/>
    </source>
</evidence>
<comment type="similarity">
    <text evidence="2">Belongs to the TMEM175 family.</text>
</comment>
<keyword evidence="4" id="KW-0633">Potassium transport</keyword>
<proteinExistence type="inferred from homology"/>
<feature type="transmembrane region" description="Helical" evidence="13">
    <location>
        <begin position="153"/>
        <end position="186"/>
    </location>
</feature>
<evidence type="ECO:0000256" key="11">
    <source>
        <dbReference type="ARBA" id="ARBA00023303"/>
    </source>
</evidence>
<evidence type="ECO:0000256" key="13">
    <source>
        <dbReference type="SAM" id="Phobius"/>
    </source>
</evidence>
<keyword evidence="6" id="KW-0631">Potassium channel</keyword>
<evidence type="ECO:0000313" key="14">
    <source>
        <dbReference type="EMBL" id="EFM83189.1"/>
    </source>
</evidence>
<keyword evidence="10 13" id="KW-0472">Membrane</keyword>
<comment type="subcellular location">
    <subcellularLocation>
        <location evidence="1">Membrane</location>
        <topology evidence="1">Multi-pass membrane protein</topology>
    </subcellularLocation>
</comment>
<keyword evidence="7" id="KW-0630">Potassium</keyword>
<dbReference type="GO" id="GO:0015252">
    <property type="term" value="F:proton channel activity"/>
    <property type="evidence" value="ECO:0007669"/>
    <property type="project" value="InterPro"/>
</dbReference>
<organism evidence="14 15">
    <name type="scientific">Enterococcus faecalis TX4248</name>
    <dbReference type="NCBI Taxonomy" id="749495"/>
    <lineage>
        <taxon>Bacteria</taxon>
        <taxon>Bacillati</taxon>
        <taxon>Bacillota</taxon>
        <taxon>Bacilli</taxon>
        <taxon>Lactobacillales</taxon>
        <taxon>Enterococcaceae</taxon>
        <taxon>Enterococcus</taxon>
    </lineage>
</organism>
<evidence type="ECO:0000256" key="1">
    <source>
        <dbReference type="ARBA" id="ARBA00004141"/>
    </source>
</evidence>
<keyword evidence="5 13" id="KW-0812">Transmembrane</keyword>
<evidence type="ECO:0000256" key="9">
    <source>
        <dbReference type="ARBA" id="ARBA00023065"/>
    </source>
</evidence>
<feature type="transmembrane region" description="Helical" evidence="13">
    <location>
        <begin position="12"/>
        <end position="34"/>
    </location>
</feature>
<dbReference type="Pfam" id="PF06736">
    <property type="entry name" value="TMEM175"/>
    <property type="match status" value="1"/>
</dbReference>
<evidence type="ECO:0000256" key="6">
    <source>
        <dbReference type="ARBA" id="ARBA00022826"/>
    </source>
</evidence>
<comment type="caution">
    <text evidence="14">The sequence shown here is derived from an EMBL/GenBank/DDBJ whole genome shotgun (WGS) entry which is preliminary data.</text>
</comment>
<comment type="catalytic activity">
    <reaction evidence="12">
        <text>K(+)(in) = K(+)(out)</text>
        <dbReference type="Rhea" id="RHEA:29463"/>
        <dbReference type="ChEBI" id="CHEBI:29103"/>
    </reaction>
</comment>
<evidence type="ECO:0008006" key="16">
    <source>
        <dbReference type="Google" id="ProtNLM"/>
    </source>
</evidence>
<feature type="transmembrane region" description="Helical" evidence="13">
    <location>
        <begin position="106"/>
        <end position="127"/>
    </location>
</feature>